<evidence type="ECO:0000313" key="2">
    <source>
        <dbReference type="EMBL" id="VFV46588.1"/>
    </source>
</evidence>
<dbReference type="EMBL" id="CAAGRJ010039063">
    <property type="protein sequence ID" value="VFV46588.1"/>
    <property type="molecule type" value="Genomic_DNA"/>
</dbReference>
<sequence length="119" mass="12814">AGVGLGIGLCSVPYFQCISGIFVHTLSPGSVAHLDGRLWCGDEIVEINDSPVHCLTLNEVYAILSHCSPGPVPIIVSRHPDPQVSEMQLKEAVAQAVENVKFGKERHQWSLEDSSGLSH</sequence>
<accession>A0A485PQE1</accession>
<dbReference type="GO" id="GO:0030595">
    <property type="term" value="P:leukocyte chemotaxis"/>
    <property type="evidence" value="ECO:0007669"/>
    <property type="project" value="TreeGrafter"/>
</dbReference>
<dbReference type="InterPro" id="IPR055287">
    <property type="entry name" value="IL-16-like"/>
</dbReference>
<protein>
    <submittedName>
        <fullName evidence="2">Low quality protein</fullName>
    </submittedName>
</protein>
<dbReference type="GO" id="GO:0005125">
    <property type="term" value="F:cytokine activity"/>
    <property type="evidence" value="ECO:0007669"/>
    <property type="project" value="InterPro"/>
</dbReference>
<dbReference type="Pfam" id="PF00595">
    <property type="entry name" value="PDZ"/>
    <property type="match status" value="1"/>
</dbReference>
<dbReference type="GO" id="GO:0042609">
    <property type="term" value="F:CD4 receptor binding"/>
    <property type="evidence" value="ECO:0007669"/>
    <property type="project" value="TreeGrafter"/>
</dbReference>
<keyword evidence="3" id="KW-1185">Reference proteome</keyword>
<organism evidence="2 3">
    <name type="scientific">Lynx pardinus</name>
    <name type="common">Iberian lynx</name>
    <name type="synonym">Felis pardina</name>
    <dbReference type="NCBI Taxonomy" id="191816"/>
    <lineage>
        <taxon>Eukaryota</taxon>
        <taxon>Metazoa</taxon>
        <taxon>Chordata</taxon>
        <taxon>Craniata</taxon>
        <taxon>Vertebrata</taxon>
        <taxon>Euteleostomi</taxon>
        <taxon>Mammalia</taxon>
        <taxon>Eutheria</taxon>
        <taxon>Laurasiatheria</taxon>
        <taxon>Carnivora</taxon>
        <taxon>Feliformia</taxon>
        <taxon>Felidae</taxon>
        <taxon>Felinae</taxon>
        <taxon>Lynx</taxon>
    </lineage>
</organism>
<feature type="non-terminal residue" evidence="2">
    <location>
        <position position="1"/>
    </location>
</feature>
<dbReference type="PANTHER" id="PTHR48484:SF2">
    <property type="entry name" value="PRO-INTERLEUKIN-16"/>
    <property type="match status" value="1"/>
</dbReference>
<dbReference type="CDD" id="cd06760">
    <property type="entry name" value="PDZ4_PDZD2-PDZ2_hPro-IL-16-like"/>
    <property type="match status" value="1"/>
</dbReference>
<reference evidence="2 3" key="1">
    <citation type="submission" date="2019-01" db="EMBL/GenBank/DDBJ databases">
        <authorList>
            <person name="Alioto T."/>
            <person name="Alioto T."/>
        </authorList>
    </citation>
    <scope>NUCLEOTIDE SEQUENCE [LARGE SCALE GENOMIC DNA]</scope>
</reference>
<dbReference type="InterPro" id="IPR001478">
    <property type="entry name" value="PDZ"/>
</dbReference>
<dbReference type="PANTHER" id="PTHR48484">
    <property type="entry name" value="PRO-INTERLEUKIN-16"/>
    <property type="match status" value="1"/>
</dbReference>
<dbReference type="GO" id="GO:0050930">
    <property type="term" value="P:induction of positive chemotaxis"/>
    <property type="evidence" value="ECO:0007669"/>
    <property type="project" value="InterPro"/>
</dbReference>
<evidence type="ECO:0000259" key="1">
    <source>
        <dbReference type="PROSITE" id="PS50106"/>
    </source>
</evidence>
<dbReference type="PROSITE" id="PS50106">
    <property type="entry name" value="PDZ"/>
    <property type="match status" value="1"/>
</dbReference>
<name>A0A485PQE1_LYNPA</name>
<feature type="domain" description="PDZ" evidence="1">
    <location>
        <begin position="1"/>
        <end position="64"/>
    </location>
</feature>
<dbReference type="AlphaFoldDB" id="A0A485PQE1"/>
<dbReference type="Gene3D" id="2.30.42.10">
    <property type="match status" value="1"/>
</dbReference>
<proteinExistence type="predicted"/>
<evidence type="ECO:0000313" key="3">
    <source>
        <dbReference type="Proteomes" id="UP000386466"/>
    </source>
</evidence>
<dbReference type="FunFam" id="2.30.42.10:FF:000127">
    <property type="entry name" value="Pro-interleukin-16"/>
    <property type="match status" value="1"/>
</dbReference>
<dbReference type="SUPFAM" id="SSF50156">
    <property type="entry name" value="PDZ domain-like"/>
    <property type="match status" value="1"/>
</dbReference>
<gene>
    <name evidence="2" type="ORF">LYPA_23C007047</name>
</gene>
<dbReference type="Proteomes" id="UP000386466">
    <property type="component" value="Unassembled WGS sequence"/>
</dbReference>
<dbReference type="InterPro" id="IPR036034">
    <property type="entry name" value="PDZ_sf"/>
</dbReference>
<dbReference type="SMART" id="SM00228">
    <property type="entry name" value="PDZ"/>
    <property type="match status" value="1"/>
</dbReference>